<dbReference type="EMBL" id="JAYWIO010000001">
    <property type="protein sequence ID" value="KAK7291486.1"/>
    <property type="molecule type" value="Genomic_DNA"/>
</dbReference>
<proteinExistence type="predicted"/>
<comment type="caution">
    <text evidence="2">The sequence shown here is derived from an EMBL/GenBank/DDBJ whole genome shotgun (WGS) entry which is preliminary data.</text>
</comment>
<reference evidence="2 3" key="1">
    <citation type="submission" date="2024-01" db="EMBL/GenBank/DDBJ databases">
        <title>The genomes of 5 underutilized Papilionoideae crops provide insights into root nodulation and disease resistanc.</title>
        <authorList>
            <person name="Yuan L."/>
        </authorList>
    </citation>
    <scope>NUCLEOTIDE SEQUENCE [LARGE SCALE GENOMIC DNA]</scope>
    <source>
        <strain evidence="2">ZHUSHIDOU_FW_LH</strain>
        <tissue evidence="2">Leaf</tissue>
    </source>
</reference>
<dbReference type="AlphaFoldDB" id="A0AAN9PB12"/>
<evidence type="ECO:0000313" key="2">
    <source>
        <dbReference type="EMBL" id="KAK7291486.1"/>
    </source>
</evidence>
<name>A0AAN9PB12_CROPI</name>
<sequence>MVKKMSQSDKETDLDGAQCVVEAAINSIGLGFDICCDLSLKYCKASSSRLIVIDDEDQVRNVELPGDIFIPNVPISIKCSDFNWSRNKLFSDFLSFDEMSELFNQELSLSGKTPTGHFNAAFGLSGVWHRDAADTKTLAFAGYSITLCNIVYETSKLVLCDHVKHDVPPSWDPAALARFIEKYGTHVLVGLKVGGTDIIYAKQLNKYPIQPADAQKRWKEIADKVLIALDEGHYTNDLVGLDWMEKVHGVESIRRRKGGSGKKISSRMWWQSSLSYTGWRRLVLSQPDVISMSFIPITSMLSGVNGSEYLTYAINLYLRYKPPIEELRQFLEFQLPRRWAPVFSELAFGTGRRPKNTASSKFSFVGPKLCVNTTPVMLLVFVELLLSKRSIILMKILLFLYSASHSEKVDVGKKLVTGLRLSLEGKKSNHLAIHLQHLSYLPKAFQLDDIPNAYEPAYVDRRFYEKFQFKSLSHCCTAPVESENDSSVVTGAHFEVRDVDHKKVLFLILHFSDVAGATLVKNPEWDGSHGRIQKSGTISTLIRTSFPSLQNLQPDTETHKLLKFVDTTEITRGPQDLPGYWVVSGARLTVDNGKITLRVKYSLLKIKIPNEAAEEVFWE</sequence>
<dbReference type="Pfam" id="PF01823">
    <property type="entry name" value="MACPF"/>
    <property type="match status" value="1"/>
</dbReference>
<dbReference type="GO" id="GO:0009626">
    <property type="term" value="P:plant-type hypersensitive response"/>
    <property type="evidence" value="ECO:0007669"/>
    <property type="project" value="TreeGrafter"/>
</dbReference>
<dbReference type="PROSITE" id="PS51412">
    <property type="entry name" value="MACPF_2"/>
    <property type="match status" value="1"/>
</dbReference>
<dbReference type="InterPro" id="IPR020864">
    <property type="entry name" value="MACPF"/>
</dbReference>
<evidence type="ECO:0000259" key="1">
    <source>
        <dbReference type="PROSITE" id="PS51412"/>
    </source>
</evidence>
<dbReference type="GO" id="GO:0005886">
    <property type="term" value="C:plasma membrane"/>
    <property type="evidence" value="ECO:0007669"/>
    <property type="project" value="TreeGrafter"/>
</dbReference>
<gene>
    <name evidence="2" type="ORF">RIF29_06666</name>
</gene>
<evidence type="ECO:0000313" key="3">
    <source>
        <dbReference type="Proteomes" id="UP001372338"/>
    </source>
</evidence>
<dbReference type="Proteomes" id="UP001372338">
    <property type="component" value="Unassembled WGS sequence"/>
</dbReference>
<dbReference type="GO" id="GO:2000031">
    <property type="term" value="P:regulation of salicylic acid mediated signaling pathway"/>
    <property type="evidence" value="ECO:0007669"/>
    <property type="project" value="InterPro"/>
</dbReference>
<dbReference type="InterPro" id="IPR044663">
    <property type="entry name" value="CAD1/NSL1-like"/>
</dbReference>
<dbReference type="PANTHER" id="PTHR33199">
    <property type="entry name" value="MACPF DOMAIN-CONTAINING PROTEIN CAD1"/>
    <property type="match status" value="1"/>
</dbReference>
<accession>A0AAN9PB12</accession>
<dbReference type="PANTHER" id="PTHR33199:SF6">
    <property type="entry name" value="MACPF DOMAIN PROTEIN"/>
    <property type="match status" value="1"/>
</dbReference>
<organism evidence="2 3">
    <name type="scientific">Crotalaria pallida</name>
    <name type="common">Smooth rattlebox</name>
    <name type="synonym">Crotalaria striata</name>
    <dbReference type="NCBI Taxonomy" id="3830"/>
    <lineage>
        <taxon>Eukaryota</taxon>
        <taxon>Viridiplantae</taxon>
        <taxon>Streptophyta</taxon>
        <taxon>Embryophyta</taxon>
        <taxon>Tracheophyta</taxon>
        <taxon>Spermatophyta</taxon>
        <taxon>Magnoliopsida</taxon>
        <taxon>eudicotyledons</taxon>
        <taxon>Gunneridae</taxon>
        <taxon>Pentapetalae</taxon>
        <taxon>rosids</taxon>
        <taxon>fabids</taxon>
        <taxon>Fabales</taxon>
        <taxon>Fabaceae</taxon>
        <taxon>Papilionoideae</taxon>
        <taxon>50 kb inversion clade</taxon>
        <taxon>genistoids sensu lato</taxon>
        <taxon>core genistoids</taxon>
        <taxon>Crotalarieae</taxon>
        <taxon>Crotalaria</taxon>
    </lineage>
</organism>
<keyword evidence="3" id="KW-1185">Reference proteome</keyword>
<dbReference type="SMART" id="SM00457">
    <property type="entry name" value="MACPF"/>
    <property type="match status" value="1"/>
</dbReference>
<feature type="domain" description="MACPF" evidence="1">
    <location>
        <begin position="11"/>
        <end position="331"/>
    </location>
</feature>
<protein>
    <recommendedName>
        <fullName evidence="1">MACPF domain-containing protein</fullName>
    </recommendedName>
</protein>